<dbReference type="EMBL" id="BDFD01000030">
    <property type="protein sequence ID" value="GAV21398.1"/>
    <property type="molecule type" value="Genomic_DNA"/>
</dbReference>
<dbReference type="InterPro" id="IPR036049">
    <property type="entry name" value="Ribosomal_uL29_sf"/>
</dbReference>
<organism evidence="6 7">
    <name type="scientific">Mariprofundus micogutta</name>
    <dbReference type="NCBI Taxonomy" id="1921010"/>
    <lineage>
        <taxon>Bacteria</taxon>
        <taxon>Pseudomonadati</taxon>
        <taxon>Pseudomonadota</taxon>
        <taxon>Candidatius Mariprofundia</taxon>
        <taxon>Mariprofundales</taxon>
        <taxon>Mariprofundaceae</taxon>
        <taxon>Mariprofundus</taxon>
    </lineage>
</organism>
<evidence type="ECO:0000256" key="2">
    <source>
        <dbReference type="ARBA" id="ARBA00022980"/>
    </source>
</evidence>
<dbReference type="PROSITE" id="PS00579">
    <property type="entry name" value="RIBOSOMAL_L29"/>
    <property type="match status" value="1"/>
</dbReference>
<keyword evidence="7" id="KW-1185">Reference proteome</keyword>
<dbReference type="HAMAP" id="MF_00374">
    <property type="entry name" value="Ribosomal_uL29"/>
    <property type="match status" value="1"/>
</dbReference>
<comment type="caution">
    <text evidence="6">The sequence shown here is derived from an EMBL/GenBank/DDBJ whole genome shotgun (WGS) entry which is preliminary data.</text>
</comment>
<dbReference type="InterPro" id="IPR018254">
    <property type="entry name" value="Ribosomal_uL29_CS"/>
</dbReference>
<dbReference type="Proteomes" id="UP000231632">
    <property type="component" value="Unassembled WGS sequence"/>
</dbReference>
<dbReference type="FunFam" id="1.10.287.310:FF:000001">
    <property type="entry name" value="50S ribosomal protein L29"/>
    <property type="match status" value="1"/>
</dbReference>
<dbReference type="AlphaFoldDB" id="A0A1L8CR62"/>
<comment type="similarity">
    <text evidence="1 5">Belongs to the universal ribosomal protein uL29 family.</text>
</comment>
<keyword evidence="3 5" id="KW-0687">Ribonucleoprotein</keyword>
<dbReference type="GO" id="GO:0006412">
    <property type="term" value="P:translation"/>
    <property type="evidence" value="ECO:0007669"/>
    <property type="project" value="UniProtKB-UniRule"/>
</dbReference>
<accession>A0A1L8CR62</accession>
<dbReference type="PANTHER" id="PTHR10916">
    <property type="entry name" value="60S RIBOSOMAL PROTEIN L35/50S RIBOSOMAL PROTEIN L29"/>
    <property type="match status" value="1"/>
</dbReference>
<dbReference type="RefSeq" id="WP_072660690.1">
    <property type="nucleotide sequence ID" value="NZ_BDFD01000030.1"/>
</dbReference>
<sequence>MSDNKKSKDLRAMSEADLAERMDELAAEHMKLRFQKATMQLNNTARVGTVRREIARIKTILAERS</sequence>
<gene>
    <name evidence="5" type="primary">rpmC</name>
    <name evidence="6" type="ORF">MMIC_P2382</name>
</gene>
<evidence type="ECO:0000256" key="3">
    <source>
        <dbReference type="ARBA" id="ARBA00023274"/>
    </source>
</evidence>
<evidence type="ECO:0000256" key="5">
    <source>
        <dbReference type="HAMAP-Rule" id="MF_00374"/>
    </source>
</evidence>
<keyword evidence="2 5" id="KW-0689">Ribosomal protein</keyword>
<dbReference type="PANTHER" id="PTHR10916:SF0">
    <property type="entry name" value="LARGE RIBOSOMAL SUBUNIT PROTEIN UL29C"/>
    <property type="match status" value="1"/>
</dbReference>
<dbReference type="STRING" id="1921010.MMIC_P2382"/>
<dbReference type="OrthoDB" id="9815192at2"/>
<dbReference type="GO" id="GO:0003735">
    <property type="term" value="F:structural constituent of ribosome"/>
    <property type="evidence" value="ECO:0007669"/>
    <property type="project" value="InterPro"/>
</dbReference>
<dbReference type="Pfam" id="PF00831">
    <property type="entry name" value="Ribosomal_L29"/>
    <property type="match status" value="1"/>
</dbReference>
<evidence type="ECO:0000256" key="1">
    <source>
        <dbReference type="ARBA" id="ARBA00009254"/>
    </source>
</evidence>
<evidence type="ECO:0000313" key="6">
    <source>
        <dbReference type="EMBL" id="GAV21398.1"/>
    </source>
</evidence>
<dbReference type="CDD" id="cd00427">
    <property type="entry name" value="Ribosomal_L29_HIP"/>
    <property type="match status" value="1"/>
</dbReference>
<dbReference type="Gene3D" id="1.10.287.310">
    <property type="match status" value="1"/>
</dbReference>
<dbReference type="SUPFAM" id="SSF46561">
    <property type="entry name" value="Ribosomal protein L29 (L29p)"/>
    <property type="match status" value="1"/>
</dbReference>
<evidence type="ECO:0000256" key="4">
    <source>
        <dbReference type="ARBA" id="ARBA00035204"/>
    </source>
</evidence>
<protein>
    <recommendedName>
        <fullName evidence="4 5">Large ribosomal subunit protein uL29</fullName>
    </recommendedName>
</protein>
<proteinExistence type="inferred from homology"/>
<dbReference type="InterPro" id="IPR050063">
    <property type="entry name" value="Ribosomal_protein_uL29"/>
</dbReference>
<dbReference type="NCBIfam" id="TIGR00012">
    <property type="entry name" value="L29"/>
    <property type="match status" value="1"/>
</dbReference>
<name>A0A1L8CR62_9PROT</name>
<dbReference type="InterPro" id="IPR001854">
    <property type="entry name" value="Ribosomal_uL29"/>
</dbReference>
<evidence type="ECO:0000313" key="7">
    <source>
        <dbReference type="Proteomes" id="UP000231632"/>
    </source>
</evidence>
<dbReference type="GO" id="GO:0022625">
    <property type="term" value="C:cytosolic large ribosomal subunit"/>
    <property type="evidence" value="ECO:0007669"/>
    <property type="project" value="TreeGrafter"/>
</dbReference>
<reference evidence="6 7" key="1">
    <citation type="journal article" date="2017" name="Arch. Microbiol.">
        <title>Mariprofundus micogutta sp. nov., a novel iron-oxidizing zetaproteobacterium isolated from a deep-sea hydrothermal field at the Bayonnaise knoll of the Izu-Ogasawara arc, and a description of Mariprofundales ord. nov. and Zetaproteobacteria classis nov.</title>
        <authorList>
            <person name="Makita H."/>
            <person name="Tanaka E."/>
            <person name="Mitsunobu S."/>
            <person name="Miyazaki M."/>
            <person name="Nunoura T."/>
            <person name="Uematsu K."/>
            <person name="Takaki Y."/>
            <person name="Nishi S."/>
            <person name="Shimamura S."/>
            <person name="Takai K."/>
        </authorList>
    </citation>
    <scope>NUCLEOTIDE SEQUENCE [LARGE SCALE GENOMIC DNA]</scope>
    <source>
        <strain evidence="6 7">ET2</strain>
    </source>
</reference>